<reference evidence="2" key="1">
    <citation type="submission" date="2022-11" db="UniProtKB">
        <authorList>
            <consortium name="WormBaseParasite"/>
        </authorList>
    </citation>
    <scope>IDENTIFICATION</scope>
</reference>
<dbReference type="Proteomes" id="UP000887580">
    <property type="component" value="Unplaced"/>
</dbReference>
<evidence type="ECO:0000313" key="2">
    <source>
        <dbReference type="WBParaSite" id="PS1159_v2.g21692.t1"/>
    </source>
</evidence>
<evidence type="ECO:0000313" key="1">
    <source>
        <dbReference type="Proteomes" id="UP000887580"/>
    </source>
</evidence>
<protein>
    <submittedName>
        <fullName evidence="2">C2 domain-containing protein</fullName>
    </submittedName>
</protein>
<proteinExistence type="predicted"/>
<name>A0AC35FWV9_9BILA</name>
<organism evidence="1 2">
    <name type="scientific">Panagrolaimus sp. PS1159</name>
    <dbReference type="NCBI Taxonomy" id="55785"/>
    <lineage>
        <taxon>Eukaryota</taxon>
        <taxon>Metazoa</taxon>
        <taxon>Ecdysozoa</taxon>
        <taxon>Nematoda</taxon>
        <taxon>Chromadorea</taxon>
        <taxon>Rhabditida</taxon>
        <taxon>Tylenchina</taxon>
        <taxon>Panagrolaimomorpha</taxon>
        <taxon>Panagrolaimoidea</taxon>
        <taxon>Panagrolaimidae</taxon>
        <taxon>Panagrolaimus</taxon>
    </lineage>
</organism>
<accession>A0AC35FWV9</accession>
<sequence length="709" mass="77989">MDFSALQADLYGNIDDDPELLAELEALSGETKPKQKPKPPPAQKQLTSAMLNQALKDEDDMNFDDDDLENDEDLQNELAGMMGDVDLAPPPPPRPALSPQKRSAESPPPPPTRGVPPVVNESKPVGPPPPLPTRSSSSMQSPTTAAPAVSVPTQPSPKPTSAPVDSSNMTEGEQVRQILLKRLEANTRNLVAAKEANDLPNAKEFAAKVEMFEQALAAATETDFTLADLDEVPGTPKPYQKKRIRPTPTSLLEELELRYDKLIELAEDYKNKGEDSRARMQIRLSGQFKDAINAHKRGRPFDLKNLPLVPGLSKLEDSPFAKAAAGGGTGAAAPPSGSISSSALKPGPSTIPVAAASQVKPKPAHVAPVHPKPEQIKGDSAERDQLRFLLTRQQQFKEAALAFKKAGNLEKAKEMLMNSKKLEPMIQSCEGGLPVDIRNVPVPPQTGVSTGLMRQFSQGADNSLQEVEKALLAQISLCDQHRASFNERNDSKSVMIYEKLMNETKMDLLHFRQMLESGHQPTYKVIDVTLPSLNISVEKGIADDQMEMKILNIEKLKVADGYKSHHLAIFLKYNFHFPHDAHQTGKSQTISGTDNPEFNEVVNFKINRKVRQLVRTIRRVPLKFEVYQKGSFLRSDRLWGTAEIPLAALEKQPLITSSVDILDGRRKTGGKLTVQVRVSRPINEADTGATNTIRQQAQSVSRKWVRVNR</sequence>
<dbReference type="WBParaSite" id="PS1159_v2.g21692.t1">
    <property type="protein sequence ID" value="PS1159_v2.g21692.t1"/>
    <property type="gene ID" value="PS1159_v2.g21692"/>
</dbReference>